<protein>
    <submittedName>
        <fullName evidence="2">Transposase</fullName>
    </submittedName>
</protein>
<evidence type="ECO:0000259" key="1">
    <source>
        <dbReference type="Pfam" id="PF01610"/>
    </source>
</evidence>
<accession>A0A848KMA0</accession>
<sequence length="128" mass="14508">MGSMQDPDGELSAAWSIAQDLMSCYRIRDKDAAEALIGAARDCPVPEVARLGRTLTAWRTEFLAHFDHPTVSNGPTEALNLQVKNTKRVARGYRNFQNYRLRLLLNHGRIRNDHLTSRIRTRHPSLVA</sequence>
<dbReference type="AlphaFoldDB" id="A0A848KMA0"/>
<dbReference type="InterPro" id="IPR002560">
    <property type="entry name" value="Transposase_DDE"/>
</dbReference>
<organism evidence="2 3">
    <name type="scientific">Antrihabitans stalactiti</name>
    <dbReference type="NCBI Taxonomy" id="2584121"/>
    <lineage>
        <taxon>Bacteria</taxon>
        <taxon>Bacillati</taxon>
        <taxon>Actinomycetota</taxon>
        <taxon>Actinomycetes</taxon>
        <taxon>Mycobacteriales</taxon>
        <taxon>Nocardiaceae</taxon>
        <taxon>Antrihabitans</taxon>
    </lineage>
</organism>
<comment type="caution">
    <text evidence="2">The sequence shown here is derived from an EMBL/GenBank/DDBJ whole genome shotgun (WGS) entry which is preliminary data.</text>
</comment>
<reference evidence="2 3" key="2">
    <citation type="submission" date="2020-06" db="EMBL/GenBank/DDBJ databases">
        <title>Antribacter stalactiti gen. nov., sp. nov., a new member of the family Nacardiaceae isolated from a cave.</title>
        <authorList>
            <person name="Kim I.S."/>
        </authorList>
    </citation>
    <scope>NUCLEOTIDE SEQUENCE [LARGE SCALE GENOMIC DNA]</scope>
    <source>
        <strain evidence="2 3">YC2-7</strain>
    </source>
</reference>
<gene>
    <name evidence="2" type="ORF">FGL95_30415</name>
</gene>
<keyword evidence="3" id="KW-1185">Reference proteome</keyword>
<dbReference type="EMBL" id="VCQU01000016">
    <property type="protein sequence ID" value="NMN99341.1"/>
    <property type="molecule type" value="Genomic_DNA"/>
</dbReference>
<dbReference type="Proteomes" id="UP000535543">
    <property type="component" value="Unassembled WGS sequence"/>
</dbReference>
<dbReference type="Pfam" id="PF01610">
    <property type="entry name" value="DDE_Tnp_ISL3"/>
    <property type="match status" value="1"/>
</dbReference>
<evidence type="ECO:0000313" key="2">
    <source>
        <dbReference type="EMBL" id="NMN99341.1"/>
    </source>
</evidence>
<dbReference type="RefSeq" id="WP_169594514.1">
    <property type="nucleotide sequence ID" value="NZ_VCQU01000016.1"/>
</dbReference>
<evidence type="ECO:0000313" key="3">
    <source>
        <dbReference type="Proteomes" id="UP000535543"/>
    </source>
</evidence>
<feature type="domain" description="Transposase IS204/IS1001/IS1096/IS1165 DDE" evidence="1">
    <location>
        <begin position="10"/>
        <end position="103"/>
    </location>
</feature>
<reference evidence="2 3" key="1">
    <citation type="submission" date="2019-05" db="EMBL/GenBank/DDBJ databases">
        <authorList>
            <person name="Lee S.D."/>
        </authorList>
    </citation>
    <scope>NUCLEOTIDE SEQUENCE [LARGE SCALE GENOMIC DNA]</scope>
    <source>
        <strain evidence="2 3">YC2-7</strain>
    </source>
</reference>
<proteinExistence type="predicted"/>
<name>A0A848KMA0_9NOCA</name>